<organism evidence="1 2">
    <name type="scientific">Floridaenema flaviceps BLCC-F50</name>
    <dbReference type="NCBI Taxonomy" id="3153642"/>
    <lineage>
        <taxon>Bacteria</taxon>
        <taxon>Bacillati</taxon>
        <taxon>Cyanobacteriota</taxon>
        <taxon>Cyanophyceae</taxon>
        <taxon>Oscillatoriophycideae</taxon>
        <taxon>Aerosakkonematales</taxon>
        <taxon>Aerosakkonemataceae</taxon>
        <taxon>Floridanema</taxon>
        <taxon>Floridanema flaviceps</taxon>
    </lineage>
</organism>
<evidence type="ECO:0000313" key="1">
    <source>
        <dbReference type="EMBL" id="MFB2891981.1"/>
    </source>
</evidence>
<proteinExistence type="predicted"/>
<dbReference type="EMBL" id="JBHFNR010000019">
    <property type="protein sequence ID" value="MFB2891981.1"/>
    <property type="molecule type" value="Genomic_DNA"/>
</dbReference>
<dbReference type="Proteomes" id="UP001576784">
    <property type="component" value="Unassembled WGS sequence"/>
</dbReference>
<comment type="caution">
    <text evidence="1">The sequence shown here is derived from an EMBL/GenBank/DDBJ whole genome shotgun (WGS) entry which is preliminary data.</text>
</comment>
<accession>A0ABV4XJU8</accession>
<evidence type="ECO:0000313" key="2">
    <source>
        <dbReference type="Proteomes" id="UP001576784"/>
    </source>
</evidence>
<name>A0ABV4XJU8_9CYAN</name>
<protein>
    <submittedName>
        <fullName evidence="1">Uncharacterized protein</fullName>
    </submittedName>
</protein>
<gene>
    <name evidence="1" type="ORF">ACE1CI_03440</name>
</gene>
<dbReference type="RefSeq" id="WP_413261658.1">
    <property type="nucleotide sequence ID" value="NZ_JBHFNR010000019.1"/>
</dbReference>
<sequence>MKSDDHLVVFDYTGFFESIPRFTCYNEECNCATLTRQPYMNQATWNQKIDEFRLAHPFYKALSWAEYQNLK</sequence>
<keyword evidence="2" id="KW-1185">Reference proteome</keyword>
<reference evidence="1 2" key="1">
    <citation type="submission" date="2024-09" db="EMBL/GenBank/DDBJ databases">
        <title>Floridaenema gen nov. (Aerosakkonemataceae, Aerosakkonematales ord. nov., Cyanobacteria) from benthic tropical and subtropical fresh waters, with the description of four new species.</title>
        <authorList>
            <person name="Moretto J.A."/>
            <person name="Berthold D.E."/>
            <person name="Lefler F.W."/>
            <person name="Huang I.-S."/>
            <person name="Laughinghouse H. IV."/>
        </authorList>
    </citation>
    <scope>NUCLEOTIDE SEQUENCE [LARGE SCALE GENOMIC DNA]</scope>
    <source>
        <strain evidence="1 2">BLCC-F50</strain>
    </source>
</reference>